<gene>
    <name evidence="6" type="ordered locus">ABO_1405</name>
</gene>
<dbReference type="AlphaFoldDB" id="Q0VPP5"/>
<evidence type="ECO:0000256" key="2">
    <source>
        <dbReference type="ARBA" id="ARBA00023125"/>
    </source>
</evidence>
<keyword evidence="1" id="KW-0805">Transcription regulation</keyword>
<dbReference type="InterPro" id="IPR009061">
    <property type="entry name" value="DNA-bd_dom_put_sf"/>
</dbReference>
<dbReference type="PANTHER" id="PTHR30204">
    <property type="entry name" value="REDOX-CYCLING DRUG-SENSING TRANSCRIPTIONAL ACTIVATOR SOXR"/>
    <property type="match status" value="1"/>
</dbReference>
<dbReference type="CDD" id="cd04787">
    <property type="entry name" value="HTH_HMRTR_unk"/>
    <property type="match status" value="1"/>
</dbReference>
<dbReference type="eggNOG" id="COG0789">
    <property type="taxonomic scope" value="Bacteria"/>
</dbReference>
<evidence type="ECO:0000259" key="5">
    <source>
        <dbReference type="PROSITE" id="PS50937"/>
    </source>
</evidence>
<dbReference type="SUPFAM" id="SSF46955">
    <property type="entry name" value="Putative DNA-binding domain"/>
    <property type="match status" value="1"/>
</dbReference>
<feature type="coiled-coil region" evidence="4">
    <location>
        <begin position="81"/>
        <end position="108"/>
    </location>
</feature>
<dbReference type="Pfam" id="PF13411">
    <property type="entry name" value="MerR_1"/>
    <property type="match status" value="1"/>
</dbReference>
<name>Q0VPP5_ALCBS</name>
<organism evidence="6 7">
    <name type="scientific">Alcanivorax borkumensis (strain ATCC 700651 / DSM 11573 / NCIMB 13689 / SK2)</name>
    <dbReference type="NCBI Taxonomy" id="393595"/>
    <lineage>
        <taxon>Bacteria</taxon>
        <taxon>Pseudomonadati</taxon>
        <taxon>Pseudomonadota</taxon>
        <taxon>Gammaproteobacteria</taxon>
        <taxon>Oceanospirillales</taxon>
        <taxon>Alcanivoracaceae</taxon>
        <taxon>Alcanivorax</taxon>
    </lineage>
</organism>
<dbReference type="RefSeq" id="WP_011588686.1">
    <property type="nucleotide sequence ID" value="NC_008260.1"/>
</dbReference>
<dbReference type="GO" id="GO:0003677">
    <property type="term" value="F:DNA binding"/>
    <property type="evidence" value="ECO:0007669"/>
    <property type="project" value="UniProtKB-KW"/>
</dbReference>
<dbReference type="Proteomes" id="UP000008871">
    <property type="component" value="Chromosome"/>
</dbReference>
<keyword evidence="2" id="KW-0238">DNA-binding</keyword>
<dbReference type="OrthoDB" id="9808480at2"/>
<accession>Q0VPP5</accession>
<feature type="domain" description="HTH merR-type" evidence="5">
    <location>
        <begin position="1"/>
        <end position="69"/>
    </location>
</feature>
<evidence type="ECO:0000313" key="6">
    <source>
        <dbReference type="EMBL" id="CAL16853.1"/>
    </source>
</evidence>
<dbReference type="KEGG" id="abo:ABO_1405"/>
<dbReference type="PANTHER" id="PTHR30204:SF94">
    <property type="entry name" value="HEAVY METAL-DEPENDENT TRANSCRIPTIONAL REGULATOR HI_0293-RELATED"/>
    <property type="match status" value="1"/>
</dbReference>
<dbReference type="HOGENOM" id="CLU_060077_2_2_6"/>
<dbReference type="GO" id="GO:0003700">
    <property type="term" value="F:DNA-binding transcription factor activity"/>
    <property type="evidence" value="ECO:0007669"/>
    <property type="project" value="InterPro"/>
</dbReference>
<keyword evidence="4" id="KW-0175">Coiled coil</keyword>
<evidence type="ECO:0000256" key="4">
    <source>
        <dbReference type="SAM" id="Coils"/>
    </source>
</evidence>
<dbReference type="PRINTS" id="PR00040">
    <property type="entry name" value="HTHMERR"/>
</dbReference>
<sequence length="145" mass="16402">MRVSELAKQAKTTAETVRHYTNIGLLSPSRDSHNGYRYYRAEDLRLLRFALKARSLGFTLSDIQSLIHASREGETPCGQVRTLIEDRLNQVETRITELQALSDRMRDAMEQWQGAPDCRLDDGRVCGLIDSFVGDEDSEPSPDSN</sequence>
<evidence type="ECO:0000256" key="3">
    <source>
        <dbReference type="ARBA" id="ARBA00023163"/>
    </source>
</evidence>
<protein>
    <submittedName>
        <fullName evidence="6">Transcriptional regulator, MerR family</fullName>
    </submittedName>
</protein>
<dbReference type="SMART" id="SM00422">
    <property type="entry name" value="HTH_MERR"/>
    <property type="match status" value="1"/>
</dbReference>
<evidence type="ECO:0000313" key="7">
    <source>
        <dbReference type="Proteomes" id="UP000008871"/>
    </source>
</evidence>
<proteinExistence type="predicted"/>
<dbReference type="InterPro" id="IPR000551">
    <property type="entry name" value="MerR-type_HTH_dom"/>
</dbReference>
<keyword evidence="3" id="KW-0804">Transcription</keyword>
<dbReference type="Gene3D" id="1.10.1660.10">
    <property type="match status" value="1"/>
</dbReference>
<keyword evidence="7" id="KW-1185">Reference proteome</keyword>
<dbReference type="STRING" id="393595.ABO_1405"/>
<evidence type="ECO:0000256" key="1">
    <source>
        <dbReference type="ARBA" id="ARBA00023015"/>
    </source>
</evidence>
<dbReference type="EMBL" id="AM286690">
    <property type="protein sequence ID" value="CAL16853.1"/>
    <property type="molecule type" value="Genomic_DNA"/>
</dbReference>
<dbReference type="PROSITE" id="PS50937">
    <property type="entry name" value="HTH_MERR_2"/>
    <property type="match status" value="1"/>
</dbReference>
<dbReference type="InterPro" id="IPR047057">
    <property type="entry name" value="MerR_fam"/>
</dbReference>
<reference evidence="6 7" key="1">
    <citation type="journal article" date="2006" name="Nat. Biotechnol.">
        <title>Genome sequence of the ubiquitous hydrocarbon-degrading marine bacterium Alcanivorax borkumensis.</title>
        <authorList>
            <person name="Schneiker S."/>
            <person name="Martins dos Santos V.A.P."/>
            <person name="Bartels D."/>
            <person name="Bekel T."/>
            <person name="Brecht M."/>
            <person name="Buhrmester J."/>
            <person name="Chernikova T.N."/>
            <person name="Denaro R."/>
            <person name="Ferrer M."/>
            <person name="Gertler C."/>
            <person name="Goesmann A."/>
            <person name="Golyshina O.V."/>
            <person name="Kaminski F."/>
            <person name="Khachane A.N."/>
            <person name="Lang S."/>
            <person name="Linke B."/>
            <person name="McHardy A.C."/>
            <person name="Meyer F."/>
            <person name="Nechitaylo T."/>
            <person name="Puehler A."/>
            <person name="Regenhardt D."/>
            <person name="Rupp O."/>
            <person name="Sabirova J.S."/>
            <person name="Selbitschka W."/>
            <person name="Yakimov M.M."/>
            <person name="Timmis K.N."/>
            <person name="Vorhoelter F.-J."/>
            <person name="Weidner S."/>
            <person name="Kaiser O."/>
            <person name="Golyshin P.N."/>
        </authorList>
    </citation>
    <scope>NUCLEOTIDE SEQUENCE [LARGE SCALE GENOMIC DNA]</scope>
    <source>
        <strain evidence="7">ATCC 700651 / DSM 11573 / NCIMB 13689 / SK2</strain>
    </source>
</reference>